<sequence>MKSILILLFVLNFGVTAPPNTIVNVKNYVFEMGSVLASSSCDVETSEKAEISAKSSLVRLYKLKKYRVKKALAFVTKLDKPRLV</sequence>
<keyword evidence="3" id="KW-1185">Reference proteome</keyword>
<gene>
    <name evidence="2" type="ORF">HW347_19280</name>
</gene>
<feature type="chain" id="PRO_5045678601" evidence="1">
    <location>
        <begin position="18"/>
        <end position="84"/>
    </location>
</feature>
<proteinExistence type="predicted"/>
<evidence type="ECO:0000313" key="3">
    <source>
        <dbReference type="Proteomes" id="UP000740413"/>
    </source>
</evidence>
<dbReference type="EMBL" id="JACATN010000007">
    <property type="protein sequence ID" value="MBT2163422.1"/>
    <property type="molecule type" value="Genomic_DNA"/>
</dbReference>
<dbReference type="Proteomes" id="UP000740413">
    <property type="component" value="Unassembled WGS sequence"/>
</dbReference>
<protein>
    <submittedName>
        <fullName evidence="2">Uncharacterized protein</fullName>
    </submittedName>
</protein>
<comment type="caution">
    <text evidence="2">The sequence shown here is derived from an EMBL/GenBank/DDBJ whole genome shotgun (WGS) entry which is preliminary data.</text>
</comment>
<dbReference type="RefSeq" id="WP_214613369.1">
    <property type="nucleotide sequence ID" value="NZ_JACATN010000007.1"/>
</dbReference>
<evidence type="ECO:0000256" key="1">
    <source>
        <dbReference type="SAM" id="SignalP"/>
    </source>
</evidence>
<name>A0ABS5WJF1_9FLAO</name>
<feature type="signal peptide" evidence="1">
    <location>
        <begin position="1"/>
        <end position="17"/>
    </location>
</feature>
<reference evidence="2 3" key="1">
    <citation type="submission" date="2020-06" db="EMBL/GenBank/DDBJ databases">
        <authorList>
            <person name="Isaeva M.P."/>
            <person name="Chernysheva N.Y."/>
        </authorList>
    </citation>
    <scope>NUCLEOTIDE SEQUENCE [LARGE SCALE GENOMIC DNA]</scope>
    <source>
        <strain evidence="2 3">KMM 6746</strain>
    </source>
</reference>
<reference evidence="3" key="2">
    <citation type="submission" date="2023-07" db="EMBL/GenBank/DDBJ databases">
        <title>Zobellia barbeyronii sp. nov., a new marine flavobacterium, isolated from green and red algae.</title>
        <authorList>
            <person name="Nedashkovskaya O.I."/>
            <person name="Otstavnykh N."/>
            <person name="Zhukova N."/>
            <person name="Guzev K."/>
            <person name="Chausova V."/>
            <person name="Tekutyeva L."/>
            <person name="Mikhailov V."/>
            <person name="Isaeva M."/>
        </authorList>
    </citation>
    <scope>NUCLEOTIDE SEQUENCE [LARGE SCALE GENOMIC DNA]</scope>
    <source>
        <strain evidence="3">KMM 6746</strain>
    </source>
</reference>
<accession>A0ABS5WJF1</accession>
<organism evidence="2 3">
    <name type="scientific">Zobellia barbeyronii</name>
    <dbReference type="NCBI Taxonomy" id="2748009"/>
    <lineage>
        <taxon>Bacteria</taxon>
        <taxon>Pseudomonadati</taxon>
        <taxon>Bacteroidota</taxon>
        <taxon>Flavobacteriia</taxon>
        <taxon>Flavobacteriales</taxon>
        <taxon>Flavobacteriaceae</taxon>
        <taxon>Zobellia</taxon>
    </lineage>
</organism>
<keyword evidence="1" id="KW-0732">Signal</keyword>
<evidence type="ECO:0000313" key="2">
    <source>
        <dbReference type="EMBL" id="MBT2163422.1"/>
    </source>
</evidence>